<dbReference type="Proteomes" id="UP000033956">
    <property type="component" value="Unassembled WGS sequence"/>
</dbReference>
<organism evidence="1 2">
    <name type="scientific">Microbacterium terrae</name>
    <dbReference type="NCBI Taxonomy" id="69369"/>
    <lineage>
        <taxon>Bacteria</taxon>
        <taxon>Bacillati</taxon>
        <taxon>Actinomycetota</taxon>
        <taxon>Actinomycetes</taxon>
        <taxon>Micrococcales</taxon>
        <taxon>Microbacteriaceae</taxon>
        <taxon>Microbacterium</taxon>
    </lineage>
</organism>
<dbReference type="AlphaFoldDB" id="A0A0M2HEQ6"/>
<name>A0A0M2HEQ6_9MICO</name>
<reference evidence="1 2" key="1">
    <citation type="submission" date="2015-02" db="EMBL/GenBank/DDBJ databases">
        <title>Draft genome sequences of ten Microbacterium spp. with emphasis on heavy metal contaminated environments.</title>
        <authorList>
            <person name="Corretto E."/>
        </authorList>
    </citation>
    <scope>NUCLEOTIDE SEQUENCE [LARGE SCALE GENOMIC DNA]</scope>
    <source>
        <strain evidence="1 2">DSM 12510</strain>
    </source>
</reference>
<sequence>MRLNAYIMLGDPAFLGPSVRSYYAMVDRIVVSYDENATSWTGTPLPIERCLEIMRELDTEGKCDYRPGHFGRSGFDPLANDTHQRSIALAQAGDGADWVLQLDTDEVVPRPDVFLSVLANADASAAWALDYPARWLYTRVSPGRFLEASTRSWRTACSYPGPLAVRAGTLLELARQTEFPKYRADVRPWNTDPAAPPHTVVHEVVPAEAAVLHYSWVRSSADIARKVGWSGHSEEWRTSGKYGQWLHSTRHPWSTALKTPFAPKWRQYRLSRVADFPDQGV</sequence>
<accession>A0A0M2HEQ6</accession>
<evidence type="ECO:0000313" key="2">
    <source>
        <dbReference type="Proteomes" id="UP000033956"/>
    </source>
</evidence>
<evidence type="ECO:0008006" key="3">
    <source>
        <dbReference type="Google" id="ProtNLM"/>
    </source>
</evidence>
<dbReference type="STRING" id="92835.RS81_01049"/>
<dbReference type="EMBL" id="JYIZ01000040">
    <property type="protein sequence ID" value="KJL42708.1"/>
    <property type="molecule type" value="Genomic_DNA"/>
</dbReference>
<dbReference type="PATRIC" id="fig|92835.4.peg.1071"/>
<evidence type="ECO:0000313" key="1">
    <source>
        <dbReference type="EMBL" id="KJL42708.1"/>
    </source>
</evidence>
<keyword evidence="2" id="KW-1185">Reference proteome</keyword>
<protein>
    <recommendedName>
        <fullName evidence="3">Glycosyl transferase family 2</fullName>
    </recommendedName>
</protein>
<comment type="caution">
    <text evidence="1">The sequence shown here is derived from an EMBL/GenBank/DDBJ whole genome shotgun (WGS) entry which is preliminary data.</text>
</comment>
<proteinExistence type="predicted"/>
<gene>
    <name evidence="1" type="ORF">RS81_01049</name>
</gene>